<comment type="caution">
    <text evidence="1">The sequence shown here is derived from an EMBL/GenBank/DDBJ whole genome shotgun (WGS) entry which is preliminary data.</text>
</comment>
<proteinExistence type="predicted"/>
<organism evidence="1 2">
    <name type="scientific">Clostridium yunnanense</name>
    <dbReference type="NCBI Taxonomy" id="2800325"/>
    <lineage>
        <taxon>Bacteria</taxon>
        <taxon>Bacillati</taxon>
        <taxon>Bacillota</taxon>
        <taxon>Clostridia</taxon>
        <taxon>Eubacteriales</taxon>
        <taxon>Clostridiaceae</taxon>
        <taxon>Clostridium</taxon>
    </lineage>
</organism>
<dbReference type="EMBL" id="JAENHN010000037">
    <property type="protein sequence ID" value="MBK1811543.1"/>
    <property type="molecule type" value="Genomic_DNA"/>
</dbReference>
<keyword evidence="2" id="KW-1185">Reference proteome</keyword>
<gene>
    <name evidence="1" type="ORF">JHL18_13020</name>
</gene>
<sequence length="166" mass="18576">MAKKKSKSFTIDKDDLAYEEEVEMNGFIEDTVVGTPVATFNFCEEASSATPANRDLDSINKYNNTNKIDSSITNTILTKANSYNVNDNNTIIDNRTLKSQPNGVTPHIDGEAFVITRTFKFRVSTARLLNEIKAAHHDPNAYLSTIIDAAIRKYHDYIFNEGGTFL</sequence>
<protein>
    <submittedName>
        <fullName evidence="1">Uncharacterized protein</fullName>
    </submittedName>
</protein>
<dbReference type="Proteomes" id="UP000596739">
    <property type="component" value="Unassembled WGS sequence"/>
</dbReference>
<evidence type="ECO:0000313" key="1">
    <source>
        <dbReference type="EMBL" id="MBK1811543.1"/>
    </source>
</evidence>
<dbReference type="RefSeq" id="WP_200269830.1">
    <property type="nucleotide sequence ID" value="NZ_JAENHN010000037.1"/>
</dbReference>
<evidence type="ECO:0000313" key="2">
    <source>
        <dbReference type="Proteomes" id="UP000596739"/>
    </source>
</evidence>
<accession>A0ABS1EQJ7</accession>
<reference evidence="2" key="1">
    <citation type="submission" date="2021-01" db="EMBL/GenBank/DDBJ databases">
        <title>Genome public.</title>
        <authorList>
            <person name="Liu C."/>
            <person name="Sun Q."/>
        </authorList>
    </citation>
    <scope>NUCLEOTIDE SEQUENCE [LARGE SCALE GENOMIC DNA]</scope>
    <source>
        <strain evidence="2">YIM B02505</strain>
    </source>
</reference>
<name>A0ABS1EQJ7_9CLOT</name>